<dbReference type="InterPro" id="IPR022536">
    <property type="entry name" value="EspC"/>
</dbReference>
<evidence type="ECO:0000313" key="2">
    <source>
        <dbReference type="Proteomes" id="UP000542674"/>
    </source>
</evidence>
<dbReference type="RefSeq" id="WP_184672082.1">
    <property type="nucleotide sequence ID" value="NZ_BAABAI010000009.1"/>
</dbReference>
<dbReference type="AlphaFoldDB" id="A0A7W7WXF7"/>
<dbReference type="Proteomes" id="UP000542674">
    <property type="component" value="Unassembled WGS sequence"/>
</dbReference>
<sequence length="102" mass="10984">MTGFGTSADNLDEHADYIEDVLAPDVREAVEAAGRVKLGDDSMGLLCQVYSFVFDEELDTARDLLRKLPDALDATAGDLHATATGYRTVDSGESTNLDGMNR</sequence>
<dbReference type="GO" id="GO:0009306">
    <property type="term" value="P:protein secretion"/>
    <property type="evidence" value="ECO:0007669"/>
    <property type="project" value="InterPro"/>
</dbReference>
<comment type="caution">
    <text evidence="1">The sequence shown here is derived from an EMBL/GenBank/DDBJ whole genome shotgun (WGS) entry which is preliminary data.</text>
</comment>
<dbReference type="EMBL" id="JACHJS010000001">
    <property type="protein sequence ID" value="MBB4967399.1"/>
    <property type="molecule type" value="Genomic_DNA"/>
</dbReference>
<proteinExistence type="predicted"/>
<reference evidence="1 2" key="1">
    <citation type="submission" date="2020-08" db="EMBL/GenBank/DDBJ databases">
        <title>Sequencing the genomes of 1000 actinobacteria strains.</title>
        <authorList>
            <person name="Klenk H.-P."/>
        </authorList>
    </citation>
    <scope>NUCLEOTIDE SEQUENCE [LARGE SCALE GENOMIC DNA]</scope>
    <source>
        <strain evidence="1 2">DSM 45084</strain>
    </source>
</reference>
<dbReference type="Pfam" id="PF10824">
    <property type="entry name" value="T7SS_ESX_EspC"/>
    <property type="match status" value="1"/>
</dbReference>
<accession>A0A7W7WXF7</accession>
<organism evidence="1 2">
    <name type="scientific">Saccharothrix violaceirubra</name>
    <dbReference type="NCBI Taxonomy" id="413306"/>
    <lineage>
        <taxon>Bacteria</taxon>
        <taxon>Bacillati</taxon>
        <taxon>Actinomycetota</taxon>
        <taxon>Actinomycetes</taxon>
        <taxon>Pseudonocardiales</taxon>
        <taxon>Pseudonocardiaceae</taxon>
        <taxon>Saccharothrix</taxon>
    </lineage>
</organism>
<evidence type="ECO:0000313" key="1">
    <source>
        <dbReference type="EMBL" id="MBB4967399.1"/>
    </source>
</evidence>
<evidence type="ECO:0008006" key="3">
    <source>
        <dbReference type="Google" id="ProtNLM"/>
    </source>
</evidence>
<keyword evidence="2" id="KW-1185">Reference proteome</keyword>
<protein>
    <recommendedName>
        <fullName evidence="3">Excreted virulence factor EspC (Type VII ESX diderm)</fullName>
    </recommendedName>
</protein>
<gene>
    <name evidence="1" type="ORF">F4559_004758</name>
</gene>
<name>A0A7W7WXF7_9PSEU</name>